<dbReference type="InterPro" id="IPR001421">
    <property type="entry name" value="ATP8_metazoa"/>
</dbReference>
<accession>A0A1Z2R706</accession>
<evidence type="ECO:0000256" key="3">
    <source>
        <dbReference type="ARBA" id="ARBA00011291"/>
    </source>
</evidence>
<organism evidence="14">
    <name type="scientific">Typhlatya sp. JR2016</name>
    <dbReference type="NCBI Taxonomy" id="2010951"/>
    <lineage>
        <taxon>Eukaryota</taxon>
        <taxon>Metazoa</taxon>
        <taxon>Ecdysozoa</taxon>
        <taxon>Arthropoda</taxon>
        <taxon>Crustacea</taxon>
        <taxon>Multicrustacea</taxon>
        <taxon>Malacostraca</taxon>
        <taxon>Eumalacostraca</taxon>
        <taxon>Eucarida</taxon>
        <taxon>Decapoda</taxon>
        <taxon>Pleocyemata</taxon>
        <taxon>Caridea</taxon>
        <taxon>Atyoidea</taxon>
        <taxon>Atyidae</taxon>
        <taxon>Typhlatya</taxon>
    </lineage>
</organism>
<name>A0A1Z2R706_9EUCA</name>
<dbReference type="GO" id="GO:0031966">
    <property type="term" value="C:mitochondrial membrane"/>
    <property type="evidence" value="ECO:0007669"/>
    <property type="project" value="UniProtKB-SubCell"/>
</dbReference>
<keyword evidence="9 12" id="KW-0406">Ion transport</keyword>
<comment type="subcellular location">
    <subcellularLocation>
        <location evidence="1 12">Mitochondrion membrane</location>
        <topology evidence="1 12">Single-pass membrane protein</topology>
    </subcellularLocation>
</comment>
<dbReference type="GO" id="GO:0015986">
    <property type="term" value="P:proton motive force-driven ATP synthesis"/>
    <property type="evidence" value="ECO:0007669"/>
    <property type="project" value="InterPro"/>
</dbReference>
<geneLocation type="mitochondrion" evidence="14"/>
<feature type="transmembrane region" description="Helical" evidence="13">
    <location>
        <begin position="6"/>
        <end position="31"/>
    </location>
</feature>
<evidence type="ECO:0000256" key="13">
    <source>
        <dbReference type="SAM" id="Phobius"/>
    </source>
</evidence>
<evidence type="ECO:0000256" key="6">
    <source>
        <dbReference type="ARBA" id="ARBA00022692"/>
    </source>
</evidence>
<gene>
    <name evidence="14" type="primary">atp8</name>
</gene>
<keyword evidence="6 12" id="KW-0812">Transmembrane</keyword>
<evidence type="ECO:0000256" key="1">
    <source>
        <dbReference type="ARBA" id="ARBA00004304"/>
    </source>
</evidence>
<keyword evidence="11 13" id="KW-0472">Membrane</keyword>
<reference evidence="14" key="1">
    <citation type="journal article" date="2017" name="Sci. Rep.">
        <title>Phylogenetic evidence that both ancient vicariance and dispersal have contributed to the biogeographic patterns of anchialine cave shrimps.</title>
        <authorList>
            <person name="Jurado-Rivera J.A."/>
            <person name="Pons J."/>
            <person name="Alvarez F."/>
            <person name="Botello A."/>
            <person name="Humphreys W.F."/>
            <person name="Page T.J."/>
            <person name="Iliffe T.M."/>
            <person name="Willassen E."/>
            <person name="Meland K."/>
            <person name="Juan C."/>
            <person name="Jaume D."/>
        </authorList>
    </citation>
    <scope>NUCLEOTIDE SEQUENCE</scope>
</reference>
<evidence type="ECO:0000256" key="4">
    <source>
        <dbReference type="ARBA" id="ARBA00022448"/>
    </source>
</evidence>
<keyword evidence="10 12" id="KW-0496">Mitochondrion</keyword>
<keyword evidence="5 12" id="KW-0138">CF(0)</keyword>
<keyword evidence="7 12" id="KW-0375">Hydrogen ion transport</keyword>
<evidence type="ECO:0000313" key="14">
    <source>
        <dbReference type="EMBL" id="ASA39492.1"/>
    </source>
</evidence>
<dbReference type="GO" id="GO:0015078">
    <property type="term" value="F:proton transmembrane transporter activity"/>
    <property type="evidence" value="ECO:0007669"/>
    <property type="project" value="InterPro"/>
</dbReference>
<dbReference type="AlphaFoldDB" id="A0A1Z2R706"/>
<dbReference type="GO" id="GO:0045259">
    <property type="term" value="C:proton-transporting ATP synthase complex"/>
    <property type="evidence" value="ECO:0007669"/>
    <property type="project" value="UniProtKB-KW"/>
</dbReference>
<keyword evidence="8 13" id="KW-1133">Transmembrane helix</keyword>
<dbReference type="EMBL" id="KX844713">
    <property type="protein sequence ID" value="ASA39492.1"/>
    <property type="molecule type" value="Genomic_DNA"/>
</dbReference>
<dbReference type="Pfam" id="PF00895">
    <property type="entry name" value="ATP-synt_8"/>
    <property type="match status" value="1"/>
</dbReference>
<sequence length="52" mass="6087">MPQMAPLLWLYLFIFFSLSLVLFFIMTYFLAPSSKAKLASPSAKAEQLNWKW</sequence>
<evidence type="ECO:0000256" key="12">
    <source>
        <dbReference type="RuleBase" id="RU003661"/>
    </source>
</evidence>
<evidence type="ECO:0000256" key="11">
    <source>
        <dbReference type="ARBA" id="ARBA00023136"/>
    </source>
</evidence>
<comment type="subunit">
    <text evidence="3">F-type ATPases have 2 components, CF(1) - the catalytic core - and CF(0) - the membrane proton channel.</text>
</comment>
<evidence type="ECO:0000256" key="10">
    <source>
        <dbReference type="ARBA" id="ARBA00023128"/>
    </source>
</evidence>
<evidence type="ECO:0000256" key="7">
    <source>
        <dbReference type="ARBA" id="ARBA00022781"/>
    </source>
</evidence>
<comment type="similarity">
    <text evidence="2 12">Belongs to the ATPase protein 8 family.</text>
</comment>
<proteinExistence type="inferred from homology"/>
<evidence type="ECO:0000256" key="8">
    <source>
        <dbReference type="ARBA" id="ARBA00022989"/>
    </source>
</evidence>
<keyword evidence="4 12" id="KW-0813">Transport</keyword>
<evidence type="ECO:0000256" key="9">
    <source>
        <dbReference type="ARBA" id="ARBA00023065"/>
    </source>
</evidence>
<evidence type="ECO:0000256" key="2">
    <source>
        <dbReference type="ARBA" id="ARBA00008892"/>
    </source>
</evidence>
<evidence type="ECO:0000256" key="5">
    <source>
        <dbReference type="ARBA" id="ARBA00022547"/>
    </source>
</evidence>
<protein>
    <recommendedName>
        <fullName evidence="12">ATP synthase complex subunit 8</fullName>
    </recommendedName>
</protein>